<evidence type="ECO:0000256" key="1">
    <source>
        <dbReference type="ARBA" id="ARBA00022448"/>
    </source>
</evidence>
<feature type="transmembrane region" description="Helical" evidence="5">
    <location>
        <begin position="603"/>
        <end position="626"/>
    </location>
</feature>
<feature type="transmembrane region" description="Helical" evidence="5">
    <location>
        <begin position="361"/>
        <end position="380"/>
    </location>
</feature>
<evidence type="ECO:0000256" key="4">
    <source>
        <dbReference type="ARBA" id="ARBA00023303"/>
    </source>
</evidence>
<dbReference type="Gene3D" id="1.25.40.20">
    <property type="entry name" value="Ankyrin repeat-containing domain"/>
    <property type="match status" value="1"/>
</dbReference>
<dbReference type="SUPFAM" id="SSF48403">
    <property type="entry name" value="Ankyrin repeat"/>
    <property type="match status" value="1"/>
</dbReference>
<evidence type="ECO:0000259" key="6">
    <source>
        <dbReference type="SMART" id="SM01420"/>
    </source>
</evidence>
<dbReference type="SMART" id="SM01420">
    <property type="entry name" value="TRP_2"/>
    <property type="match status" value="1"/>
</dbReference>
<accession>A0A0B2URM4</accession>
<evidence type="ECO:0000313" key="8">
    <source>
        <dbReference type="Proteomes" id="UP000031036"/>
    </source>
</evidence>
<dbReference type="PANTHER" id="PTHR10117:SF50">
    <property type="entry name" value="ANK_REP_REGION DOMAIN-CONTAINING PROTEIN"/>
    <property type="match status" value="1"/>
</dbReference>
<keyword evidence="5" id="KW-0812">Transmembrane</keyword>
<keyword evidence="4" id="KW-0407">Ion channel</keyword>
<name>A0A0B2URM4_TOXCA</name>
<keyword evidence="8" id="KW-1185">Reference proteome</keyword>
<dbReference type="EMBL" id="JPKZ01020809">
    <property type="protein sequence ID" value="KHN71757.1"/>
    <property type="molecule type" value="Genomic_DNA"/>
</dbReference>
<feature type="transmembrane region" description="Helical" evidence="5">
    <location>
        <begin position="439"/>
        <end position="459"/>
    </location>
</feature>
<dbReference type="PRINTS" id="PR01097">
    <property type="entry name" value="TRNSRECEPTRP"/>
</dbReference>
<keyword evidence="2" id="KW-0677">Repeat</keyword>
<evidence type="ECO:0000256" key="3">
    <source>
        <dbReference type="ARBA" id="ARBA00023065"/>
    </source>
</evidence>
<proteinExistence type="predicted"/>
<organism evidence="7 8">
    <name type="scientific">Toxocara canis</name>
    <name type="common">Canine roundworm</name>
    <dbReference type="NCBI Taxonomy" id="6265"/>
    <lineage>
        <taxon>Eukaryota</taxon>
        <taxon>Metazoa</taxon>
        <taxon>Ecdysozoa</taxon>
        <taxon>Nematoda</taxon>
        <taxon>Chromadorea</taxon>
        <taxon>Rhabditida</taxon>
        <taxon>Spirurina</taxon>
        <taxon>Ascaridomorpha</taxon>
        <taxon>Ascaridoidea</taxon>
        <taxon>Toxocaridae</taxon>
        <taxon>Toxocara</taxon>
    </lineage>
</organism>
<feature type="transmembrane region" description="Helical" evidence="5">
    <location>
        <begin position="520"/>
        <end position="542"/>
    </location>
</feature>
<dbReference type="InterPro" id="IPR013555">
    <property type="entry name" value="TRP_dom"/>
</dbReference>
<dbReference type="OrthoDB" id="2373987at2759"/>
<evidence type="ECO:0000313" key="7">
    <source>
        <dbReference type="EMBL" id="KHN71757.1"/>
    </source>
</evidence>
<dbReference type="GO" id="GO:0070679">
    <property type="term" value="F:inositol 1,4,5 trisphosphate binding"/>
    <property type="evidence" value="ECO:0007669"/>
    <property type="project" value="TreeGrafter"/>
</dbReference>
<evidence type="ECO:0000256" key="2">
    <source>
        <dbReference type="ARBA" id="ARBA00022737"/>
    </source>
</evidence>
<dbReference type="InterPro" id="IPR036770">
    <property type="entry name" value="Ankyrin_rpt-contain_sf"/>
</dbReference>
<gene>
    <name evidence="7" type="primary">TRPC4</name>
    <name evidence="7" type="ORF">Tcan_06282</name>
</gene>
<keyword evidence="7" id="KW-0675">Receptor</keyword>
<dbReference type="Pfam" id="PF08344">
    <property type="entry name" value="TRP_2"/>
    <property type="match status" value="1"/>
</dbReference>
<dbReference type="GO" id="GO:0015279">
    <property type="term" value="F:store-operated calcium channel activity"/>
    <property type="evidence" value="ECO:0007669"/>
    <property type="project" value="TreeGrafter"/>
</dbReference>
<dbReference type="STRING" id="6265.A0A0B2URM4"/>
<dbReference type="GO" id="GO:0034703">
    <property type="term" value="C:cation channel complex"/>
    <property type="evidence" value="ECO:0007669"/>
    <property type="project" value="TreeGrafter"/>
</dbReference>
<dbReference type="GO" id="GO:0051480">
    <property type="term" value="P:regulation of cytosolic calcium ion concentration"/>
    <property type="evidence" value="ECO:0007669"/>
    <property type="project" value="TreeGrafter"/>
</dbReference>
<feature type="transmembrane region" description="Helical" evidence="5">
    <location>
        <begin position="479"/>
        <end position="500"/>
    </location>
</feature>
<keyword evidence="5" id="KW-0472">Membrane</keyword>
<dbReference type="OMA" id="FWWRWFD"/>
<comment type="caution">
    <text evidence="7">The sequence shown here is derived from an EMBL/GenBank/DDBJ whole genome shotgun (WGS) entry which is preliminary data.</text>
</comment>
<dbReference type="GO" id="GO:0007338">
    <property type="term" value="P:single fertilization"/>
    <property type="evidence" value="ECO:0007669"/>
    <property type="project" value="TreeGrafter"/>
</dbReference>
<feature type="domain" description="Transient receptor ion channel" evidence="6">
    <location>
        <begin position="177"/>
        <end position="237"/>
    </location>
</feature>
<dbReference type="AlphaFoldDB" id="A0A0B2URM4"/>
<keyword evidence="5" id="KW-1133">Transmembrane helix</keyword>
<keyword evidence="1" id="KW-0813">Transport</keyword>
<dbReference type="InterPro" id="IPR002153">
    <property type="entry name" value="TRPC_channel"/>
</dbReference>
<keyword evidence="3" id="KW-0406">Ion transport</keyword>
<feature type="transmembrane region" description="Helical" evidence="5">
    <location>
        <begin position="563"/>
        <end position="583"/>
    </location>
</feature>
<reference evidence="7 8" key="1">
    <citation type="submission" date="2014-11" db="EMBL/GenBank/DDBJ databases">
        <title>Genetic blueprint of the zoonotic pathogen Toxocara canis.</title>
        <authorList>
            <person name="Zhu X.-Q."/>
            <person name="Korhonen P.K."/>
            <person name="Cai H."/>
            <person name="Young N.D."/>
            <person name="Nejsum P."/>
            <person name="von Samson-Himmelstjerna G."/>
            <person name="Boag P.R."/>
            <person name="Tan P."/>
            <person name="Li Q."/>
            <person name="Min J."/>
            <person name="Yang Y."/>
            <person name="Wang X."/>
            <person name="Fang X."/>
            <person name="Hall R.S."/>
            <person name="Hofmann A."/>
            <person name="Sternberg P.W."/>
            <person name="Jex A.R."/>
            <person name="Gasser R.B."/>
        </authorList>
    </citation>
    <scope>NUCLEOTIDE SEQUENCE [LARGE SCALE GENOMIC DNA]</scope>
    <source>
        <strain evidence="7">PN_DK_2014</strain>
    </source>
</reference>
<dbReference type="PANTHER" id="PTHR10117">
    <property type="entry name" value="TRANSIENT RECEPTOR POTENTIAL CHANNEL"/>
    <property type="match status" value="1"/>
</dbReference>
<protein>
    <submittedName>
        <fullName evidence="7">Short transient receptor potential channel 4</fullName>
    </submittedName>
</protein>
<dbReference type="GO" id="GO:0005886">
    <property type="term" value="C:plasma membrane"/>
    <property type="evidence" value="ECO:0007669"/>
    <property type="project" value="TreeGrafter"/>
</dbReference>
<dbReference type="Proteomes" id="UP000031036">
    <property type="component" value="Unassembled WGS sequence"/>
</dbReference>
<evidence type="ECO:0000256" key="5">
    <source>
        <dbReference type="SAM" id="Phobius"/>
    </source>
</evidence>
<sequence>MISYQDYSGRQMPVKTINSNMRNVLFHYKQPSTLGRFEGHVEWTKNERLIVMMRNFQRAVLRRDSKYVKTIISALQSEKHANQAEHLTRLVLDRSSAESTKEALMTAICIGSRPLVEFILSLFYEFPAQERCGCRNSGAFPPHVTPLMLACICNNYAIVQCLLLRNHSIALPHRPDCLCKGCKRCARTHAKGVITLDTYRAISSEPFLWLACADPPLAAFELALDLEACMQCEQEYRVIYEQLHRNVMVFGLRVIQHCWDLREVDVLLSQKDGASLADCQLRLPRLRLALDCRMKSFLSSMNAQSAMETHWRGDWTDYGIHPRNDAWNVVKHTLLYPITALVHTFSMGSYIKSYDCPLARYLSEMASYILFLIVLIFIRLSGRDGEHSANRSIDENPTEAVLEGYAYVYAAGMAMRHYINLCNRGLSAFYEMWWPWFDLILLWLFSGACFCAVMTSAIVGQDGLSRLHRRHWVYYDFSIIYDIYFGGACIMAFWRIFYYVQLKRNPGSTVISITRCVYDVVIFLTIMAVVMLCFAIGISCIYEPYVGNKAIERDGTLTTMKDTYAGIIVTLRNLYWSFYGYLAPWDYKLIVGNAGPISQPTEHLFVVIAGEVIVAIFHITVVVTLLNLMVTMLVKKADEVQRNEEWEWKYTRAHIYSEYFEWYCAVPPPFNVIYISARIIYGLIKKQFIYVLPEVLVAQEVFDKTIDNALNEGVIYNTLLKELFGRYRSLKEFRYRHTFRSDAERCLHSLQGAMDLPKPIMTFMNGKAPTEF</sequence>